<dbReference type="EMBL" id="JACETU010000010">
    <property type="protein sequence ID" value="KAF7419411.1"/>
    <property type="molecule type" value="Genomic_DNA"/>
</dbReference>
<evidence type="ECO:0000313" key="3">
    <source>
        <dbReference type="Proteomes" id="UP000623687"/>
    </source>
</evidence>
<dbReference type="Proteomes" id="UP000623687">
    <property type="component" value="Unassembled WGS sequence"/>
</dbReference>
<feature type="region of interest" description="Disordered" evidence="1">
    <location>
        <begin position="43"/>
        <end position="94"/>
    </location>
</feature>
<feature type="compositionally biased region" description="Acidic residues" evidence="1">
    <location>
        <begin position="57"/>
        <end position="71"/>
    </location>
</feature>
<accession>A0A8H6ZLQ9</accession>
<gene>
    <name evidence="2" type="ORF">PC9H_002001</name>
</gene>
<sequence length="222" mass="23629">MSGCALERSVGGPPQTVAIEKHTGGRRLAAGVGESALLVEVEREADNRDADYQPPLELEEDEKSSEESDDVECARTSTQQLKRKLSGTPTATGTPAVGVIEEQAGVEVGSAKKRSRTSVWRDRKGKTRKARAMNMQPSVASLFKTLPCNKHTTINVDVMALREESEESSGGETEDTTASEHNVWALASPTLVMNTCNASCQIKPSTASAVAGPAVTVLDFKA</sequence>
<dbReference type="GeneID" id="59371842"/>
<dbReference type="RefSeq" id="XP_036626265.1">
    <property type="nucleotide sequence ID" value="XM_036771644.1"/>
</dbReference>
<evidence type="ECO:0000313" key="2">
    <source>
        <dbReference type="EMBL" id="KAF7419411.1"/>
    </source>
</evidence>
<dbReference type="OrthoDB" id="3056986at2759"/>
<proteinExistence type="predicted"/>
<organism evidence="2 3">
    <name type="scientific">Pleurotus ostreatus</name>
    <name type="common">Oyster mushroom</name>
    <name type="synonym">White-rot fungus</name>
    <dbReference type="NCBI Taxonomy" id="5322"/>
    <lineage>
        <taxon>Eukaryota</taxon>
        <taxon>Fungi</taxon>
        <taxon>Dikarya</taxon>
        <taxon>Basidiomycota</taxon>
        <taxon>Agaricomycotina</taxon>
        <taxon>Agaricomycetes</taxon>
        <taxon>Agaricomycetidae</taxon>
        <taxon>Agaricales</taxon>
        <taxon>Pleurotineae</taxon>
        <taxon>Pleurotaceae</taxon>
        <taxon>Pleurotus</taxon>
    </lineage>
</organism>
<feature type="region of interest" description="Disordered" evidence="1">
    <location>
        <begin position="108"/>
        <end position="133"/>
    </location>
</feature>
<keyword evidence="3" id="KW-1185">Reference proteome</keyword>
<dbReference type="AlphaFoldDB" id="A0A8H6ZLQ9"/>
<dbReference type="VEuPathDB" id="FungiDB:PC9H_002001"/>
<comment type="caution">
    <text evidence="2">The sequence shown here is derived from an EMBL/GenBank/DDBJ whole genome shotgun (WGS) entry which is preliminary data.</text>
</comment>
<name>A0A8H6ZLQ9_PLEOS</name>
<protein>
    <submittedName>
        <fullName evidence="2">Uncharacterized protein</fullName>
    </submittedName>
</protein>
<reference evidence="2" key="1">
    <citation type="submission" date="2019-07" db="EMBL/GenBank/DDBJ databases">
        <authorList>
            <person name="Palmer J.M."/>
        </authorList>
    </citation>
    <scope>NUCLEOTIDE SEQUENCE</scope>
    <source>
        <strain evidence="2">PC9</strain>
    </source>
</reference>
<evidence type="ECO:0000256" key="1">
    <source>
        <dbReference type="SAM" id="MobiDB-lite"/>
    </source>
</evidence>